<reference evidence="2 3" key="1">
    <citation type="submission" date="2015-05" db="EMBL/GenBank/DDBJ databases">
        <authorList>
            <person name="Wang D.B."/>
            <person name="Wang M."/>
        </authorList>
    </citation>
    <scope>NUCLEOTIDE SEQUENCE [LARGE SCALE GENOMIC DNA]</scope>
    <source>
        <strain evidence="2">VL1</strain>
    </source>
</reference>
<proteinExistence type="predicted"/>
<dbReference type="EMBL" id="CVQH01021632">
    <property type="protein sequence ID" value="CRK31126.1"/>
    <property type="molecule type" value="Genomic_DNA"/>
</dbReference>
<dbReference type="Proteomes" id="UP000044602">
    <property type="component" value="Unassembled WGS sequence"/>
</dbReference>
<feature type="region of interest" description="Disordered" evidence="1">
    <location>
        <begin position="150"/>
        <end position="176"/>
    </location>
</feature>
<evidence type="ECO:0000256" key="1">
    <source>
        <dbReference type="SAM" id="MobiDB-lite"/>
    </source>
</evidence>
<keyword evidence="3" id="KW-1185">Reference proteome</keyword>
<evidence type="ECO:0000313" key="3">
    <source>
        <dbReference type="Proteomes" id="UP000044602"/>
    </source>
</evidence>
<dbReference type="AlphaFoldDB" id="A0A0G4MAF2"/>
<gene>
    <name evidence="2" type="ORF">BN1708_018650</name>
</gene>
<protein>
    <submittedName>
        <fullName evidence="2">Uncharacterized protein</fullName>
    </submittedName>
</protein>
<dbReference type="STRING" id="100787.A0A0G4MAF2"/>
<organism evidence="2 3">
    <name type="scientific">Verticillium longisporum</name>
    <name type="common">Verticillium dahliae var. longisporum</name>
    <dbReference type="NCBI Taxonomy" id="100787"/>
    <lineage>
        <taxon>Eukaryota</taxon>
        <taxon>Fungi</taxon>
        <taxon>Dikarya</taxon>
        <taxon>Ascomycota</taxon>
        <taxon>Pezizomycotina</taxon>
        <taxon>Sordariomycetes</taxon>
        <taxon>Hypocreomycetidae</taxon>
        <taxon>Glomerellales</taxon>
        <taxon>Plectosphaerellaceae</taxon>
        <taxon>Verticillium</taxon>
    </lineage>
</organism>
<name>A0A0G4MAF2_VERLO</name>
<feature type="compositionally biased region" description="Polar residues" evidence="1">
    <location>
        <begin position="116"/>
        <end position="136"/>
    </location>
</feature>
<feature type="compositionally biased region" description="Basic and acidic residues" evidence="1">
    <location>
        <begin position="153"/>
        <end position="176"/>
    </location>
</feature>
<feature type="region of interest" description="Disordered" evidence="1">
    <location>
        <begin position="110"/>
        <end position="136"/>
    </location>
</feature>
<accession>A0A0G4MAF2</accession>
<sequence length="176" mass="19534">MGPIMTIQALDTLQERMNKQVPGNFADFVNYMFGDMAPQNRRAFTALIKLLADLLEGCSNDSDRGAITVAFAELLVVDGTAHNYINLLDRLVEDCDRIFEDTSFGANLHPGGSAYESMNSTTRSTKSHTGSLTSNTSSIRRKFGLDSLLRQNSKNEDRPSPDCKFVEGDRKPDEVY</sequence>
<evidence type="ECO:0000313" key="2">
    <source>
        <dbReference type="EMBL" id="CRK31126.1"/>
    </source>
</evidence>